<reference evidence="2" key="1">
    <citation type="submission" date="2017-12" db="EMBL/GenBank/DDBJ databases">
        <authorList>
            <person name="Martens C."/>
            <person name="Dahlstrom E."/>
            <person name="Barbian K."/>
            <person name="Sykora L."/>
            <person name="Ricklefs S."/>
            <person name="Bruno D."/>
            <person name="Anzick I."/>
            <person name="Myles I."/>
            <person name="Datta S.K."/>
        </authorList>
    </citation>
    <scope>NUCLEOTIDE SEQUENCE</scope>
    <source>
        <strain evidence="2">AD2</strain>
    </source>
</reference>
<evidence type="ECO:0000256" key="1">
    <source>
        <dbReference type="SAM" id="MobiDB-lite"/>
    </source>
</evidence>
<evidence type="ECO:0000313" key="2">
    <source>
        <dbReference type="EMBL" id="AWV23974.1"/>
    </source>
</evidence>
<dbReference type="AlphaFoldDB" id="A0A4Y1N2F9"/>
<feature type="compositionally biased region" description="Pro residues" evidence="1">
    <location>
        <begin position="26"/>
        <end position="39"/>
    </location>
</feature>
<sequence length="95" mass="9914">MVLSGRGAVTAAFLLPRGRLSGRRAPPVPPWPRPRPGVAPPFRDAATRRPVPLRPPPVTGPAVAALPAEARGPFGARDGGGRPRFPGRAGLYVPE</sequence>
<proteinExistence type="predicted"/>
<gene>
    <name evidence="2" type="ORF">RADP37_04631</name>
</gene>
<feature type="region of interest" description="Disordered" evidence="1">
    <location>
        <begin position="20"/>
        <end position="95"/>
    </location>
</feature>
<organism evidence="2">
    <name type="scientific">Roseomonas mucosa</name>
    <dbReference type="NCBI Taxonomy" id="207340"/>
    <lineage>
        <taxon>Bacteria</taxon>
        <taxon>Pseudomonadati</taxon>
        <taxon>Pseudomonadota</taxon>
        <taxon>Alphaproteobacteria</taxon>
        <taxon>Acetobacterales</taxon>
        <taxon>Roseomonadaceae</taxon>
        <taxon>Roseomonas</taxon>
    </lineage>
</organism>
<accession>A0A4Y1N2F9</accession>
<name>A0A4Y1N2F9_9PROT</name>
<protein>
    <submittedName>
        <fullName evidence="2">Uncharacterized protein</fullName>
    </submittedName>
</protein>
<feature type="compositionally biased region" description="Low complexity" evidence="1">
    <location>
        <begin position="83"/>
        <end position="95"/>
    </location>
</feature>
<dbReference type="EMBL" id="CP025189">
    <property type="protein sequence ID" value="AWV23974.1"/>
    <property type="molecule type" value="Genomic_DNA"/>
</dbReference>